<dbReference type="AlphaFoldDB" id="A0A5B8V4Z1"/>
<evidence type="ECO:0000256" key="1">
    <source>
        <dbReference type="ARBA" id="ARBA00004651"/>
    </source>
</evidence>
<evidence type="ECO:0000256" key="5">
    <source>
        <dbReference type="ARBA" id="ARBA00023136"/>
    </source>
</evidence>
<feature type="transmembrane region" description="Helical" evidence="6">
    <location>
        <begin position="47"/>
        <end position="70"/>
    </location>
</feature>
<dbReference type="GO" id="GO:0005886">
    <property type="term" value="C:plasma membrane"/>
    <property type="evidence" value="ECO:0007669"/>
    <property type="project" value="UniProtKB-SubCell"/>
</dbReference>
<reference evidence="8 9" key="1">
    <citation type="journal article" date="2016" name="Int. J. Syst. Evol. Microbiol.">
        <title>Panacibacter ginsenosidivorans gen. nov., sp. nov., with ginsenoside converting activity isolated from soil of a ginseng field.</title>
        <authorList>
            <person name="Siddiqi M.Z."/>
            <person name="Muhammad Shafi S."/>
            <person name="Choi K.D."/>
            <person name="Im W.T."/>
        </authorList>
    </citation>
    <scope>NUCLEOTIDE SEQUENCE [LARGE SCALE GENOMIC DNA]</scope>
    <source>
        <strain evidence="8 9">Gsoil1550</strain>
    </source>
</reference>
<gene>
    <name evidence="8" type="ORF">FRZ67_00105</name>
</gene>
<keyword evidence="5 6" id="KW-0472">Membrane</keyword>
<feature type="transmembrane region" description="Helical" evidence="6">
    <location>
        <begin position="131"/>
        <end position="154"/>
    </location>
</feature>
<keyword evidence="2" id="KW-1003">Cell membrane</keyword>
<dbReference type="PANTHER" id="PTHR42709">
    <property type="entry name" value="ALKALINE PHOSPHATASE LIKE PROTEIN"/>
    <property type="match status" value="1"/>
</dbReference>
<evidence type="ECO:0000259" key="7">
    <source>
        <dbReference type="Pfam" id="PF09335"/>
    </source>
</evidence>
<evidence type="ECO:0000313" key="8">
    <source>
        <dbReference type="EMBL" id="QEC65781.1"/>
    </source>
</evidence>
<comment type="subcellular location">
    <subcellularLocation>
        <location evidence="1">Cell membrane</location>
        <topology evidence="1">Multi-pass membrane protein</topology>
    </subcellularLocation>
</comment>
<evidence type="ECO:0000256" key="6">
    <source>
        <dbReference type="SAM" id="Phobius"/>
    </source>
</evidence>
<organism evidence="8 9">
    <name type="scientific">Panacibacter ginsenosidivorans</name>
    <dbReference type="NCBI Taxonomy" id="1813871"/>
    <lineage>
        <taxon>Bacteria</taxon>
        <taxon>Pseudomonadati</taxon>
        <taxon>Bacteroidota</taxon>
        <taxon>Chitinophagia</taxon>
        <taxon>Chitinophagales</taxon>
        <taxon>Chitinophagaceae</taxon>
        <taxon>Panacibacter</taxon>
    </lineage>
</organism>
<dbReference type="InterPro" id="IPR051311">
    <property type="entry name" value="DedA_domain"/>
</dbReference>
<accession>A0A5B8V4Z1</accession>
<dbReference type="PANTHER" id="PTHR42709:SF6">
    <property type="entry name" value="UNDECAPRENYL PHOSPHATE TRANSPORTER A"/>
    <property type="match status" value="1"/>
</dbReference>
<feature type="transmembrane region" description="Helical" evidence="6">
    <location>
        <begin position="7"/>
        <end position="27"/>
    </location>
</feature>
<keyword evidence="4 6" id="KW-1133">Transmembrane helix</keyword>
<dbReference type="InterPro" id="IPR032816">
    <property type="entry name" value="VTT_dom"/>
</dbReference>
<dbReference type="Proteomes" id="UP000321533">
    <property type="component" value="Chromosome"/>
</dbReference>
<protein>
    <recommendedName>
        <fullName evidence="7">VTT domain-containing protein</fullName>
    </recommendedName>
</protein>
<keyword evidence="3 6" id="KW-0812">Transmembrane</keyword>
<proteinExistence type="predicted"/>
<name>A0A5B8V4Z1_9BACT</name>
<evidence type="ECO:0000256" key="2">
    <source>
        <dbReference type="ARBA" id="ARBA00022475"/>
    </source>
</evidence>
<keyword evidence="9" id="KW-1185">Reference proteome</keyword>
<evidence type="ECO:0000256" key="4">
    <source>
        <dbReference type="ARBA" id="ARBA00022989"/>
    </source>
</evidence>
<dbReference type="OrthoDB" id="1493141at2"/>
<evidence type="ECO:0000256" key="3">
    <source>
        <dbReference type="ARBA" id="ARBA00022692"/>
    </source>
</evidence>
<feature type="domain" description="VTT" evidence="7">
    <location>
        <begin position="29"/>
        <end position="151"/>
    </location>
</feature>
<evidence type="ECO:0000313" key="9">
    <source>
        <dbReference type="Proteomes" id="UP000321533"/>
    </source>
</evidence>
<sequence length="195" mass="21973">MSSLPDYIYHLSYIGIFLWFAFIEQVTPVPEEVALITVGYTSMHTKLEPVVCGVIAIAGLLTADNLIFYLSLKSNKLVEKLTGKVNKHLADKIKMNFQKNAVKTLIVMALLPKLRFLSPVISAASGISWKLFLFINSLVTVFYVTVYMLIGIFFQKQLNAVLHELALWQHIIFVAIILTIAIFLIVKIKKIKEAS</sequence>
<dbReference type="Pfam" id="PF09335">
    <property type="entry name" value="VTT_dom"/>
    <property type="match status" value="1"/>
</dbReference>
<feature type="transmembrane region" description="Helical" evidence="6">
    <location>
        <begin position="166"/>
        <end position="186"/>
    </location>
</feature>
<dbReference type="KEGG" id="pgin:FRZ67_00105"/>
<dbReference type="EMBL" id="CP042435">
    <property type="protein sequence ID" value="QEC65781.1"/>
    <property type="molecule type" value="Genomic_DNA"/>
</dbReference>
<dbReference type="RefSeq" id="WP_147187581.1">
    <property type="nucleotide sequence ID" value="NZ_CP042435.1"/>
</dbReference>